<dbReference type="OrthoDB" id="1357684at2"/>
<dbReference type="EMBL" id="WBOT01000006">
    <property type="protein sequence ID" value="KAB2330899.1"/>
    <property type="molecule type" value="Genomic_DNA"/>
</dbReference>
<accession>A0A7V7RKF6</accession>
<dbReference type="Proteomes" id="UP000441354">
    <property type="component" value="Unassembled WGS sequence"/>
</dbReference>
<keyword evidence="3" id="KW-1185">Reference proteome</keyword>
<feature type="domain" description="Intracellular proteinase inhibitor BsuPI" evidence="1">
    <location>
        <begin position="28"/>
        <end position="125"/>
    </location>
</feature>
<dbReference type="RefSeq" id="WP_151575196.1">
    <property type="nucleotide sequence ID" value="NZ_WBOT01000006.1"/>
</dbReference>
<organism evidence="2 3">
    <name type="scientific">Bacillus mesophilum</name>
    <dbReference type="NCBI Taxonomy" id="1071718"/>
    <lineage>
        <taxon>Bacteria</taxon>
        <taxon>Bacillati</taxon>
        <taxon>Bacillota</taxon>
        <taxon>Bacilli</taxon>
        <taxon>Bacillales</taxon>
        <taxon>Bacillaceae</taxon>
        <taxon>Bacillus</taxon>
    </lineage>
</organism>
<evidence type="ECO:0000313" key="3">
    <source>
        <dbReference type="Proteomes" id="UP000441354"/>
    </source>
</evidence>
<dbReference type="Gene3D" id="2.60.40.2360">
    <property type="entry name" value="Intracellular proteinase inhibitor BsuPI"/>
    <property type="match status" value="1"/>
</dbReference>
<comment type="caution">
    <text evidence="2">The sequence shown here is derived from an EMBL/GenBank/DDBJ whole genome shotgun (WGS) entry which is preliminary data.</text>
</comment>
<name>A0A7V7RKF6_9BACI</name>
<protein>
    <recommendedName>
        <fullName evidence="1">Intracellular proteinase inhibitor BsuPI domain-containing protein</fullName>
    </recommendedName>
</protein>
<reference evidence="2 3" key="1">
    <citation type="journal article" date="2014" name="Arch. Microbiol.">
        <title>Bacillus mesophilum sp. nov., strain IITR-54T, a novel 4-chlorobiphenyl dechlorinating bacterium.</title>
        <authorList>
            <person name="Manickam N."/>
            <person name="Singh N.K."/>
            <person name="Bajaj A."/>
            <person name="Kumar R.M."/>
            <person name="Kaur G."/>
            <person name="Kaur N."/>
            <person name="Bala M."/>
            <person name="Kumar A."/>
            <person name="Mayilraj S."/>
        </authorList>
    </citation>
    <scope>NUCLEOTIDE SEQUENCE [LARGE SCALE GENOMIC DNA]</scope>
    <source>
        <strain evidence="2 3">IITR-54</strain>
    </source>
</reference>
<evidence type="ECO:0000313" key="2">
    <source>
        <dbReference type="EMBL" id="KAB2330899.1"/>
    </source>
</evidence>
<dbReference type="Pfam" id="PF12690">
    <property type="entry name" value="BsuPI"/>
    <property type="match status" value="1"/>
</dbReference>
<dbReference type="InterPro" id="IPR020481">
    <property type="entry name" value="Intracell_prot_inh_BsuPI"/>
</dbReference>
<sequence>MLNLWIGAAMMLSLNAGTSEDIRFDVNPSIDNGEVVIDLKLENIGDETINFDFHSSQKYEIEISDETGNEIYTYSKGKSFLQVLQNLALTPGESKHWTEKWSFQKEGKELNPGTYKITAALTGRQLKEGAGPLTAQSQFTIIEKNAFNVQTEGENGIYKVTGEVKDSAEDLYYTVEDGHHIFQKEQKVSIRDHQFEINIEIAESKLPTHATLMLNLYKKSKDGEINSIQPVVLERFNH</sequence>
<gene>
    <name evidence="2" type="ORF">F7732_16960</name>
</gene>
<dbReference type="InterPro" id="IPR038144">
    <property type="entry name" value="IPI"/>
</dbReference>
<evidence type="ECO:0000259" key="1">
    <source>
        <dbReference type="Pfam" id="PF12690"/>
    </source>
</evidence>
<dbReference type="AlphaFoldDB" id="A0A7V7RKF6"/>
<proteinExistence type="predicted"/>